<evidence type="ECO:0000313" key="1">
    <source>
        <dbReference type="EMBL" id="GIX98735.1"/>
    </source>
</evidence>
<protein>
    <submittedName>
        <fullName evidence="1">Uncharacterized protein</fullName>
    </submittedName>
</protein>
<sequence length="94" mass="10501">MAVSVFTPDNCRGGHVAAHPWRVGNLRAASGLIRHKRHSPDSLDSEQSNWHVQHANCHVNRSRWFLPAKRGINCLQSLSAETFCTTLCPMKGHC</sequence>
<proteinExistence type="predicted"/>
<name>A0AAV4PS29_9ARAC</name>
<reference evidence="1 2" key="1">
    <citation type="submission" date="2021-06" db="EMBL/GenBank/DDBJ databases">
        <title>Caerostris darwini draft genome.</title>
        <authorList>
            <person name="Kono N."/>
            <person name="Arakawa K."/>
        </authorList>
    </citation>
    <scope>NUCLEOTIDE SEQUENCE [LARGE SCALE GENOMIC DNA]</scope>
</reference>
<dbReference type="AlphaFoldDB" id="A0AAV4PS29"/>
<comment type="caution">
    <text evidence="1">The sequence shown here is derived from an EMBL/GenBank/DDBJ whole genome shotgun (WGS) entry which is preliminary data.</text>
</comment>
<dbReference type="Proteomes" id="UP001054837">
    <property type="component" value="Unassembled WGS sequence"/>
</dbReference>
<keyword evidence="2" id="KW-1185">Reference proteome</keyword>
<evidence type="ECO:0000313" key="2">
    <source>
        <dbReference type="Proteomes" id="UP001054837"/>
    </source>
</evidence>
<gene>
    <name evidence="1" type="ORF">CDAR_450941</name>
</gene>
<dbReference type="EMBL" id="BPLQ01003223">
    <property type="protein sequence ID" value="GIX98735.1"/>
    <property type="molecule type" value="Genomic_DNA"/>
</dbReference>
<organism evidence="1 2">
    <name type="scientific">Caerostris darwini</name>
    <dbReference type="NCBI Taxonomy" id="1538125"/>
    <lineage>
        <taxon>Eukaryota</taxon>
        <taxon>Metazoa</taxon>
        <taxon>Ecdysozoa</taxon>
        <taxon>Arthropoda</taxon>
        <taxon>Chelicerata</taxon>
        <taxon>Arachnida</taxon>
        <taxon>Araneae</taxon>
        <taxon>Araneomorphae</taxon>
        <taxon>Entelegynae</taxon>
        <taxon>Araneoidea</taxon>
        <taxon>Araneidae</taxon>
        <taxon>Caerostris</taxon>
    </lineage>
</organism>
<accession>A0AAV4PS29</accession>